<dbReference type="GO" id="GO:0001671">
    <property type="term" value="F:ATPase activator activity"/>
    <property type="evidence" value="ECO:0007669"/>
    <property type="project" value="TreeGrafter"/>
</dbReference>
<dbReference type="GO" id="GO:0030007">
    <property type="term" value="P:intracellular potassium ion homeostasis"/>
    <property type="evidence" value="ECO:0007669"/>
    <property type="project" value="TreeGrafter"/>
</dbReference>
<evidence type="ECO:0000313" key="9">
    <source>
        <dbReference type="EMBL" id="KQS70218.1"/>
    </source>
</evidence>
<dbReference type="GO" id="GO:0006883">
    <property type="term" value="P:intracellular sodium ion homeostasis"/>
    <property type="evidence" value="ECO:0007669"/>
    <property type="project" value="TreeGrafter"/>
</dbReference>
<feature type="compositionally biased region" description="Basic and acidic residues" evidence="7">
    <location>
        <begin position="333"/>
        <end position="364"/>
    </location>
</feature>
<sequence>MSDDDKKKNIDNRKHVSTEPEQETNPSNDEANTGRSLISFSQKDDQSREPLSSVSLKQGPKIAAKPKKPEIRSSTSHTGKPTVHQRNSDNEKPGFSKSFKRESISTKANRNSVAAKDDQKILVKTVPGKSLLKDSDDENVEASSRPKNYTAKKKVAEGPSTRRVREPFDSFDREKYLAELIDYDRSSEEKKQDSEPDSTLRRRFHTNNEFNSTSSLEWEEEEIDEDSAGSATMRGSYRMTQNADDERPVILAEIINMGKLKELKDQRDSNNGFLNNRRDDKTIDEVKGSKTTGTGSRHVEEVKYGENAGDDDDDNAQVKHRSTITKIFSIAQRVERKKDSKESEKNSKESEKDENKDDKPKPPPEPEVQELEAKKTWVFPITETSPDIPGEDQPLQENRRITIGKRNKKIRNIGINTDISRQSKIKTLPSKSEGGDIEADYAGKGLRHVGQTTENRPNQRKNYKHKVELDDVPVDIGYSDGRIREVGVNTKVLPKTRIPPIAEMIEHKNGQFRDVGTNTDKPFWPIDDGTNVIYMKPFRTDTKKMDKQIVDPPPYSGPYKMPTKGERRSYYKGCEYHFPGRTGWRRLFYNRTHGNYELRRPSFWIYTLVFSILYILFVIIFSMAWFDFIKDDASRKAPVIKMAQPFISFTPFGPRTNPKAVSYDPRNSTEIMEKYAGIMALLEKYGDHGQNPRFGTCTADEKFGYPSGEPCVFLKVNRIIGFKTEPYINSDDLVHAKIDEVEFTTLKRLLENTTSEGRLNRTWITCRADKDKKVLIEFHPEPAIRTEYTDIDEKIEYDANEGIRSFFGPNDLNRIVALKIKKLKANDRVHINCKMWAHNIHHKKEGYGQVSFFVLLATNENRERVEKLLRHGDSL</sequence>
<dbReference type="PANTHER" id="PTHR11523">
    <property type="entry name" value="SODIUM/POTASSIUM-DEPENDENT ATPASE BETA SUBUNIT"/>
    <property type="match status" value="1"/>
</dbReference>
<dbReference type="PANTHER" id="PTHR11523:SF28">
    <property type="entry name" value="NA_K-ATPASE BETA SUBUNIT ISOFORM 4-RELATED"/>
    <property type="match status" value="1"/>
</dbReference>
<evidence type="ECO:0000256" key="7">
    <source>
        <dbReference type="SAM" id="MobiDB-lite"/>
    </source>
</evidence>
<keyword evidence="4" id="KW-0735">Signal-anchor</keyword>
<keyword evidence="5 8" id="KW-1133">Transmembrane helix</keyword>
<keyword evidence="6 8" id="KW-0472">Membrane</keyword>
<feature type="compositionally biased region" description="Basic and acidic residues" evidence="7">
    <location>
        <begin position="1"/>
        <end position="18"/>
    </location>
</feature>
<keyword evidence="10" id="KW-1185">Reference proteome</keyword>
<dbReference type="Pfam" id="PF00287">
    <property type="entry name" value="Na_K-ATPase"/>
    <property type="match status" value="1"/>
</dbReference>
<evidence type="ECO:0000256" key="2">
    <source>
        <dbReference type="ARBA" id="ARBA00005876"/>
    </source>
</evidence>
<dbReference type="KEGG" id="der:26525990"/>
<evidence type="ECO:0000256" key="8">
    <source>
        <dbReference type="SAM" id="Phobius"/>
    </source>
</evidence>
<dbReference type="InterPro" id="IPR000402">
    <property type="entry name" value="Na/K_ATPase_sub_beta"/>
</dbReference>
<evidence type="ECO:0000256" key="6">
    <source>
        <dbReference type="ARBA" id="ARBA00023136"/>
    </source>
</evidence>
<dbReference type="AlphaFoldDB" id="A0A0Q5WLT7"/>
<accession>A0A0Q5WLT7</accession>
<dbReference type="GO" id="GO:0005890">
    <property type="term" value="C:sodium:potassium-exchanging ATPase complex"/>
    <property type="evidence" value="ECO:0007669"/>
    <property type="project" value="InterPro"/>
</dbReference>
<organism evidence="9 10">
    <name type="scientific">Drosophila erecta</name>
    <name type="common">Fruit fly</name>
    <dbReference type="NCBI Taxonomy" id="7220"/>
    <lineage>
        <taxon>Eukaryota</taxon>
        <taxon>Metazoa</taxon>
        <taxon>Ecdysozoa</taxon>
        <taxon>Arthropoda</taxon>
        <taxon>Hexapoda</taxon>
        <taxon>Insecta</taxon>
        <taxon>Pterygota</taxon>
        <taxon>Neoptera</taxon>
        <taxon>Endopterygota</taxon>
        <taxon>Diptera</taxon>
        <taxon>Brachycera</taxon>
        <taxon>Muscomorpha</taxon>
        <taxon>Ephydroidea</taxon>
        <taxon>Drosophilidae</taxon>
        <taxon>Drosophila</taxon>
        <taxon>Sophophora</taxon>
    </lineage>
</organism>
<comment type="similarity">
    <text evidence="2">Belongs to the X(+)/potassium ATPases subunit beta family.</text>
</comment>
<dbReference type="GO" id="GO:0036376">
    <property type="term" value="P:sodium ion export across plasma membrane"/>
    <property type="evidence" value="ECO:0007669"/>
    <property type="project" value="TreeGrafter"/>
</dbReference>
<feature type="compositionally biased region" description="Basic and acidic residues" evidence="7">
    <location>
        <begin position="86"/>
        <end position="104"/>
    </location>
</feature>
<dbReference type="Gene3D" id="2.60.40.1660">
    <property type="entry name" value="Na, k-atpase alpha subunit"/>
    <property type="match status" value="1"/>
</dbReference>
<gene>
    <name evidence="9" type="primary">Dere\GG26166</name>
    <name evidence="9" type="synonym">GG26166</name>
    <name evidence="9" type="ORF">Dere_GG26166</name>
</gene>
<evidence type="ECO:0000256" key="5">
    <source>
        <dbReference type="ARBA" id="ARBA00022989"/>
    </source>
</evidence>
<feature type="compositionally biased region" description="Acidic residues" evidence="7">
    <location>
        <begin position="217"/>
        <end position="227"/>
    </location>
</feature>
<feature type="compositionally biased region" description="Basic and acidic residues" evidence="7">
    <location>
        <begin position="182"/>
        <end position="200"/>
    </location>
</feature>
<proteinExistence type="inferred from homology"/>
<reference evidence="9 10" key="2">
    <citation type="journal article" date="2008" name="Bioinformatics">
        <title>Assembly reconciliation.</title>
        <authorList>
            <person name="Zimin A.V."/>
            <person name="Smith D.R."/>
            <person name="Sutton G."/>
            <person name="Yorke J.A."/>
        </authorList>
    </citation>
    <scope>NUCLEOTIDE SEQUENCE [LARGE SCALE GENOMIC DNA]</scope>
    <source>
        <strain evidence="9 10">TSC#14021-0224.01</strain>
    </source>
</reference>
<dbReference type="EMBL" id="CH954177">
    <property type="protein sequence ID" value="KQS70218.1"/>
    <property type="molecule type" value="Genomic_DNA"/>
</dbReference>
<dbReference type="OrthoDB" id="5912413at2759"/>
<evidence type="ECO:0000313" key="10">
    <source>
        <dbReference type="Proteomes" id="UP000008711"/>
    </source>
</evidence>
<evidence type="ECO:0000256" key="4">
    <source>
        <dbReference type="ARBA" id="ARBA00022968"/>
    </source>
</evidence>
<keyword evidence="3 8" id="KW-0812">Transmembrane</keyword>
<reference evidence="9 10" key="1">
    <citation type="journal article" date="2007" name="Nature">
        <title>Evolution of genes and genomes on the Drosophila phylogeny.</title>
        <authorList>
            <consortium name="Drosophila 12 Genomes Consortium"/>
            <person name="Clark A.G."/>
            <person name="Eisen M.B."/>
            <person name="Smith D.R."/>
            <person name="Bergman C.M."/>
            <person name="Oliver B."/>
            <person name="Markow T.A."/>
            <person name="Kaufman T.C."/>
            <person name="Kellis M."/>
            <person name="Gelbart W."/>
            <person name="Iyer V.N."/>
            <person name="Pollard D.A."/>
            <person name="Sackton T.B."/>
            <person name="Larracuente A.M."/>
            <person name="Singh N.D."/>
            <person name="Abad J.P."/>
            <person name="Abt D.N."/>
            <person name="Adryan B."/>
            <person name="Aguade M."/>
            <person name="Akashi H."/>
            <person name="Anderson W.W."/>
            <person name="Aquadro C.F."/>
            <person name="Ardell D.H."/>
            <person name="Arguello R."/>
            <person name="Artieri C.G."/>
            <person name="Barbash D.A."/>
            <person name="Barker D."/>
            <person name="Barsanti P."/>
            <person name="Batterham P."/>
            <person name="Batzoglou S."/>
            <person name="Begun D."/>
            <person name="Bhutkar A."/>
            <person name="Blanco E."/>
            <person name="Bosak S.A."/>
            <person name="Bradley R.K."/>
            <person name="Brand A.D."/>
            <person name="Brent M.R."/>
            <person name="Brooks A.N."/>
            <person name="Brown R.H."/>
            <person name="Butlin R.K."/>
            <person name="Caggese C."/>
            <person name="Calvi B.R."/>
            <person name="Bernardo de Carvalho A."/>
            <person name="Caspi A."/>
            <person name="Castrezana S."/>
            <person name="Celniker S.E."/>
            <person name="Chang J.L."/>
            <person name="Chapple C."/>
            <person name="Chatterji S."/>
            <person name="Chinwalla A."/>
            <person name="Civetta A."/>
            <person name="Clifton S.W."/>
            <person name="Comeron J.M."/>
            <person name="Costello J.C."/>
            <person name="Coyne J.A."/>
            <person name="Daub J."/>
            <person name="David R.G."/>
            <person name="Delcher A.L."/>
            <person name="Delehaunty K."/>
            <person name="Do C.B."/>
            <person name="Ebling H."/>
            <person name="Edwards K."/>
            <person name="Eickbush T."/>
            <person name="Evans J.D."/>
            <person name="Filipski A."/>
            <person name="Findeiss S."/>
            <person name="Freyhult E."/>
            <person name="Fulton L."/>
            <person name="Fulton R."/>
            <person name="Garcia A.C."/>
            <person name="Gardiner A."/>
            <person name="Garfield D.A."/>
            <person name="Garvin B.E."/>
            <person name="Gibson G."/>
            <person name="Gilbert D."/>
            <person name="Gnerre S."/>
            <person name="Godfrey J."/>
            <person name="Good R."/>
            <person name="Gotea V."/>
            <person name="Gravely B."/>
            <person name="Greenberg A.J."/>
            <person name="Griffiths-Jones S."/>
            <person name="Gross S."/>
            <person name="Guigo R."/>
            <person name="Gustafson E.A."/>
            <person name="Haerty W."/>
            <person name="Hahn M.W."/>
            <person name="Halligan D.L."/>
            <person name="Halpern A.L."/>
            <person name="Halter G.M."/>
            <person name="Han M.V."/>
            <person name="Heger A."/>
            <person name="Hillier L."/>
            <person name="Hinrichs A.S."/>
            <person name="Holmes I."/>
            <person name="Hoskins R.A."/>
            <person name="Hubisz M.J."/>
            <person name="Hultmark D."/>
            <person name="Huntley M.A."/>
            <person name="Jaffe D.B."/>
            <person name="Jagadeeshan S."/>
            <person name="Jeck W.R."/>
            <person name="Johnson J."/>
            <person name="Jones C.D."/>
            <person name="Jordan W.C."/>
            <person name="Karpen G.H."/>
            <person name="Kataoka E."/>
            <person name="Keightley P.D."/>
            <person name="Kheradpour P."/>
            <person name="Kirkness E.F."/>
            <person name="Koerich L.B."/>
            <person name="Kristiansen K."/>
            <person name="Kudrna D."/>
            <person name="Kulathinal R.J."/>
            <person name="Kumar S."/>
            <person name="Kwok R."/>
            <person name="Lander E."/>
            <person name="Langley C.H."/>
            <person name="Lapoint R."/>
            <person name="Lazzaro B.P."/>
            <person name="Lee S.J."/>
            <person name="Levesque L."/>
            <person name="Li R."/>
            <person name="Lin C.F."/>
            <person name="Lin M.F."/>
            <person name="Lindblad-Toh K."/>
            <person name="Llopart A."/>
            <person name="Long M."/>
            <person name="Low L."/>
            <person name="Lozovsky E."/>
            <person name="Lu J."/>
            <person name="Luo M."/>
            <person name="Machado C.A."/>
            <person name="Makalowski W."/>
            <person name="Marzo M."/>
            <person name="Matsuda M."/>
            <person name="Matzkin L."/>
            <person name="McAllister B."/>
            <person name="McBride C.S."/>
            <person name="McKernan B."/>
            <person name="McKernan K."/>
            <person name="Mendez-Lago M."/>
            <person name="Minx P."/>
            <person name="Mollenhauer M.U."/>
            <person name="Montooth K."/>
            <person name="Mount S.M."/>
            <person name="Mu X."/>
            <person name="Myers E."/>
            <person name="Negre B."/>
            <person name="Newfeld S."/>
            <person name="Nielsen R."/>
            <person name="Noor M.A."/>
            <person name="O'Grady P."/>
            <person name="Pachter L."/>
            <person name="Papaceit M."/>
            <person name="Parisi M.J."/>
            <person name="Parisi M."/>
            <person name="Parts L."/>
            <person name="Pedersen J.S."/>
            <person name="Pesole G."/>
            <person name="Phillippy A.M."/>
            <person name="Ponting C.P."/>
            <person name="Pop M."/>
            <person name="Porcelli D."/>
            <person name="Powell J.R."/>
            <person name="Prohaska S."/>
            <person name="Pruitt K."/>
            <person name="Puig M."/>
            <person name="Quesneville H."/>
            <person name="Ram K.R."/>
            <person name="Rand D."/>
            <person name="Rasmussen M.D."/>
            <person name="Reed L.K."/>
            <person name="Reenan R."/>
            <person name="Reily A."/>
            <person name="Remington K.A."/>
            <person name="Rieger T.T."/>
            <person name="Ritchie M.G."/>
            <person name="Robin C."/>
            <person name="Rogers Y.H."/>
            <person name="Rohde C."/>
            <person name="Rozas J."/>
            <person name="Rubenfield M.J."/>
            <person name="Ruiz A."/>
            <person name="Russo S."/>
            <person name="Salzberg S.L."/>
            <person name="Sanchez-Gracia A."/>
            <person name="Saranga D.J."/>
            <person name="Sato H."/>
            <person name="Schaeffer S.W."/>
            <person name="Schatz M.C."/>
            <person name="Schlenke T."/>
            <person name="Schwartz R."/>
            <person name="Segarra C."/>
            <person name="Singh R.S."/>
            <person name="Sirot L."/>
            <person name="Sirota M."/>
            <person name="Sisneros N.B."/>
            <person name="Smith C.D."/>
            <person name="Smith T.F."/>
            <person name="Spieth J."/>
            <person name="Stage D.E."/>
            <person name="Stark A."/>
            <person name="Stephan W."/>
            <person name="Strausberg R.L."/>
            <person name="Strempel S."/>
            <person name="Sturgill D."/>
            <person name="Sutton G."/>
            <person name="Sutton G.G."/>
            <person name="Tao W."/>
            <person name="Teichmann S."/>
            <person name="Tobari Y.N."/>
            <person name="Tomimura Y."/>
            <person name="Tsolas J.M."/>
            <person name="Valente V.L."/>
            <person name="Venter E."/>
            <person name="Venter J.C."/>
            <person name="Vicario S."/>
            <person name="Vieira F.G."/>
            <person name="Vilella A.J."/>
            <person name="Villasante A."/>
            <person name="Walenz B."/>
            <person name="Wang J."/>
            <person name="Wasserman M."/>
            <person name="Watts T."/>
            <person name="Wilson D."/>
            <person name="Wilson R.K."/>
            <person name="Wing R.A."/>
            <person name="Wolfner M.F."/>
            <person name="Wong A."/>
            <person name="Wong G.K."/>
            <person name="Wu C.I."/>
            <person name="Wu G."/>
            <person name="Yamamoto D."/>
            <person name="Yang H.P."/>
            <person name="Yang S.P."/>
            <person name="Yorke J.A."/>
            <person name="Yoshida K."/>
            <person name="Zdobnov E."/>
            <person name="Zhang P."/>
            <person name="Zhang Y."/>
            <person name="Zimin A.V."/>
            <person name="Baldwin J."/>
            <person name="Abdouelleil A."/>
            <person name="Abdulkadir J."/>
            <person name="Abebe A."/>
            <person name="Abera B."/>
            <person name="Abreu J."/>
            <person name="Acer S.C."/>
            <person name="Aftuck L."/>
            <person name="Alexander A."/>
            <person name="An P."/>
            <person name="Anderson E."/>
            <person name="Anderson S."/>
            <person name="Arachi H."/>
            <person name="Azer M."/>
            <person name="Bachantsang P."/>
            <person name="Barry A."/>
            <person name="Bayul T."/>
            <person name="Berlin A."/>
            <person name="Bessette D."/>
            <person name="Bloom T."/>
            <person name="Blye J."/>
            <person name="Boguslavskiy L."/>
            <person name="Bonnet C."/>
            <person name="Boukhgalter B."/>
            <person name="Bourzgui I."/>
            <person name="Brown A."/>
            <person name="Cahill P."/>
            <person name="Channer S."/>
            <person name="Cheshatsang Y."/>
            <person name="Chuda L."/>
            <person name="Citroen M."/>
            <person name="Collymore A."/>
            <person name="Cooke P."/>
            <person name="Costello M."/>
            <person name="D'Aco K."/>
            <person name="Daza R."/>
            <person name="De Haan G."/>
            <person name="DeGray S."/>
            <person name="DeMaso C."/>
            <person name="Dhargay N."/>
            <person name="Dooley K."/>
            <person name="Dooley E."/>
            <person name="Doricent M."/>
            <person name="Dorje P."/>
            <person name="Dorjee K."/>
            <person name="Dupes A."/>
            <person name="Elong R."/>
            <person name="Falk J."/>
            <person name="Farina A."/>
            <person name="Faro S."/>
            <person name="Ferguson D."/>
            <person name="Fisher S."/>
            <person name="Foley C.D."/>
            <person name="Franke A."/>
            <person name="Friedrich D."/>
            <person name="Gadbois L."/>
            <person name="Gearin G."/>
            <person name="Gearin C.R."/>
            <person name="Giannoukos G."/>
            <person name="Goode T."/>
            <person name="Graham J."/>
            <person name="Grandbois E."/>
            <person name="Grewal S."/>
            <person name="Gyaltsen K."/>
            <person name="Hafez N."/>
            <person name="Hagos B."/>
            <person name="Hall J."/>
            <person name="Henson C."/>
            <person name="Hollinger A."/>
            <person name="Honan T."/>
            <person name="Huard M.D."/>
            <person name="Hughes L."/>
            <person name="Hurhula B."/>
            <person name="Husby M.E."/>
            <person name="Kamat A."/>
            <person name="Kanga B."/>
            <person name="Kashin S."/>
            <person name="Khazanovich D."/>
            <person name="Kisner P."/>
            <person name="Lance K."/>
            <person name="Lara M."/>
            <person name="Lee W."/>
            <person name="Lennon N."/>
            <person name="Letendre F."/>
            <person name="LeVine R."/>
            <person name="Lipovsky A."/>
            <person name="Liu X."/>
            <person name="Liu J."/>
            <person name="Liu S."/>
            <person name="Lokyitsang T."/>
            <person name="Lokyitsang Y."/>
            <person name="Lubonja R."/>
            <person name="Lui A."/>
            <person name="MacDonald P."/>
            <person name="Magnisalis V."/>
            <person name="Maru K."/>
            <person name="Matthews C."/>
            <person name="McCusker W."/>
            <person name="McDonough S."/>
            <person name="Mehta T."/>
            <person name="Meldrim J."/>
            <person name="Meneus L."/>
            <person name="Mihai O."/>
            <person name="Mihalev A."/>
            <person name="Mihova T."/>
            <person name="Mittelman R."/>
            <person name="Mlenga V."/>
            <person name="Montmayeur A."/>
            <person name="Mulrain L."/>
            <person name="Navidi A."/>
            <person name="Naylor J."/>
            <person name="Negash T."/>
            <person name="Nguyen T."/>
            <person name="Nguyen N."/>
            <person name="Nicol R."/>
            <person name="Norbu C."/>
            <person name="Norbu N."/>
            <person name="Novod N."/>
            <person name="O'Neill B."/>
            <person name="Osman S."/>
            <person name="Markiewicz E."/>
            <person name="Oyono O.L."/>
            <person name="Patti C."/>
            <person name="Phunkhang P."/>
            <person name="Pierre F."/>
            <person name="Priest M."/>
            <person name="Raghuraman S."/>
            <person name="Rege F."/>
            <person name="Reyes R."/>
            <person name="Rise C."/>
            <person name="Rogov P."/>
            <person name="Ross K."/>
            <person name="Ryan E."/>
            <person name="Settipalli S."/>
            <person name="Shea T."/>
            <person name="Sherpa N."/>
            <person name="Shi L."/>
            <person name="Shih D."/>
            <person name="Sparrow T."/>
            <person name="Spaulding J."/>
            <person name="Stalker J."/>
            <person name="Stange-Thomann N."/>
            <person name="Stavropoulos S."/>
            <person name="Stone C."/>
            <person name="Strader C."/>
            <person name="Tesfaye S."/>
            <person name="Thomson T."/>
            <person name="Thoulutsang Y."/>
            <person name="Thoulutsang D."/>
            <person name="Topham K."/>
            <person name="Topping I."/>
            <person name="Tsamla T."/>
            <person name="Vassiliev H."/>
            <person name="Vo A."/>
            <person name="Wangchuk T."/>
            <person name="Wangdi T."/>
            <person name="Weiand M."/>
            <person name="Wilkinson J."/>
            <person name="Wilson A."/>
            <person name="Yadav S."/>
            <person name="Young G."/>
            <person name="Yu Q."/>
            <person name="Zembek L."/>
            <person name="Zhong D."/>
            <person name="Zimmer A."/>
            <person name="Zwirko Z."/>
            <person name="Jaffe D.B."/>
            <person name="Alvarez P."/>
            <person name="Brockman W."/>
            <person name="Butler J."/>
            <person name="Chin C."/>
            <person name="Gnerre S."/>
            <person name="Grabherr M."/>
            <person name="Kleber M."/>
            <person name="Mauceli E."/>
            <person name="MacCallum I."/>
        </authorList>
    </citation>
    <scope>NUCLEOTIDE SEQUENCE [LARGE SCALE GENOMIC DNA]</scope>
    <source>
        <strain evidence="9 10">TSC#14021-0224.01</strain>
    </source>
</reference>
<evidence type="ECO:0000256" key="1">
    <source>
        <dbReference type="ARBA" id="ARBA00004606"/>
    </source>
</evidence>
<feature type="region of interest" description="Disordered" evidence="7">
    <location>
        <begin position="265"/>
        <end position="377"/>
    </location>
</feature>
<dbReference type="GO" id="GO:1990573">
    <property type="term" value="P:potassium ion import across plasma membrane"/>
    <property type="evidence" value="ECO:0007669"/>
    <property type="project" value="TreeGrafter"/>
</dbReference>
<protein>
    <submittedName>
        <fullName evidence="9">Uncharacterized protein</fullName>
    </submittedName>
</protein>
<dbReference type="Proteomes" id="UP000008711">
    <property type="component" value="Unassembled WGS sequence"/>
</dbReference>
<feature type="compositionally biased region" description="Basic and acidic residues" evidence="7">
    <location>
        <begin position="276"/>
        <end position="288"/>
    </location>
</feature>
<feature type="region of interest" description="Disordered" evidence="7">
    <location>
        <begin position="182"/>
        <end position="235"/>
    </location>
</feature>
<feature type="region of interest" description="Disordered" evidence="7">
    <location>
        <begin position="1"/>
        <end position="169"/>
    </location>
</feature>
<feature type="transmembrane region" description="Helical" evidence="8">
    <location>
        <begin position="603"/>
        <end position="626"/>
    </location>
</feature>
<feature type="compositionally biased region" description="Polar residues" evidence="7">
    <location>
        <begin position="23"/>
        <end position="41"/>
    </location>
</feature>
<name>A0A0Q5WLT7_DROER</name>
<dbReference type="InterPro" id="IPR038702">
    <property type="entry name" value="Na/K_ATPase_sub_beta_sf"/>
</dbReference>
<comment type="subcellular location">
    <subcellularLocation>
        <location evidence="1">Membrane</location>
        <topology evidence="1">Single-pass type II membrane protein</topology>
    </subcellularLocation>
</comment>
<evidence type="ECO:0000256" key="3">
    <source>
        <dbReference type="ARBA" id="ARBA00022692"/>
    </source>
</evidence>